<keyword evidence="1" id="KW-0472">Membrane</keyword>
<sequence length="108" mass="12191">MWLSIITQRDGTNRGSWWRPDVETRLEHKSGHCEDWSSIEITNTTTTTSQLSRLLLTSLQALTVLILVTSAAVCLRPLLEFEVNVFPSCRSVKLVSDFKGSGYCEKTE</sequence>
<dbReference type="EMBL" id="JAWQEG010000493">
    <property type="protein sequence ID" value="KAK3889366.1"/>
    <property type="molecule type" value="Genomic_DNA"/>
</dbReference>
<evidence type="ECO:0000313" key="2">
    <source>
        <dbReference type="EMBL" id="KAK3889366.1"/>
    </source>
</evidence>
<name>A0AAE1GCN8_PETCI</name>
<feature type="transmembrane region" description="Helical" evidence="1">
    <location>
        <begin position="54"/>
        <end position="75"/>
    </location>
</feature>
<keyword evidence="3" id="KW-1185">Reference proteome</keyword>
<evidence type="ECO:0000313" key="3">
    <source>
        <dbReference type="Proteomes" id="UP001286313"/>
    </source>
</evidence>
<evidence type="ECO:0000256" key="1">
    <source>
        <dbReference type="SAM" id="Phobius"/>
    </source>
</evidence>
<dbReference type="AlphaFoldDB" id="A0AAE1GCN8"/>
<organism evidence="2 3">
    <name type="scientific">Petrolisthes cinctipes</name>
    <name type="common">Flat porcelain crab</name>
    <dbReference type="NCBI Taxonomy" id="88211"/>
    <lineage>
        <taxon>Eukaryota</taxon>
        <taxon>Metazoa</taxon>
        <taxon>Ecdysozoa</taxon>
        <taxon>Arthropoda</taxon>
        <taxon>Crustacea</taxon>
        <taxon>Multicrustacea</taxon>
        <taxon>Malacostraca</taxon>
        <taxon>Eumalacostraca</taxon>
        <taxon>Eucarida</taxon>
        <taxon>Decapoda</taxon>
        <taxon>Pleocyemata</taxon>
        <taxon>Anomura</taxon>
        <taxon>Galatheoidea</taxon>
        <taxon>Porcellanidae</taxon>
        <taxon>Petrolisthes</taxon>
    </lineage>
</organism>
<proteinExistence type="predicted"/>
<accession>A0AAE1GCN8</accession>
<protein>
    <submittedName>
        <fullName evidence="2">Uncharacterized protein</fullName>
    </submittedName>
</protein>
<dbReference type="Proteomes" id="UP001286313">
    <property type="component" value="Unassembled WGS sequence"/>
</dbReference>
<keyword evidence="1" id="KW-0812">Transmembrane</keyword>
<gene>
    <name evidence="2" type="ORF">Pcinc_006636</name>
</gene>
<keyword evidence="1" id="KW-1133">Transmembrane helix</keyword>
<comment type="caution">
    <text evidence="2">The sequence shown here is derived from an EMBL/GenBank/DDBJ whole genome shotgun (WGS) entry which is preliminary data.</text>
</comment>
<reference evidence="2" key="1">
    <citation type="submission" date="2023-10" db="EMBL/GenBank/DDBJ databases">
        <title>Genome assemblies of two species of porcelain crab, Petrolisthes cinctipes and Petrolisthes manimaculis (Anomura: Porcellanidae).</title>
        <authorList>
            <person name="Angst P."/>
        </authorList>
    </citation>
    <scope>NUCLEOTIDE SEQUENCE</scope>
    <source>
        <strain evidence="2">PB745_01</strain>
        <tissue evidence="2">Gill</tissue>
    </source>
</reference>